<proteinExistence type="predicted"/>
<sequence>MIYETHKTENFPPKNSSNKPHWVNAAFSVSSAESFKQAFKLLPISDLPLNDCCQHSGNIDENSIEMMVLSNVETEQKIQFKIGVFFREVLAGCACSDDSSQAMIYEDGYCELVAEFDKVTAFISFS</sequence>
<dbReference type="AlphaFoldDB" id="A0A853EZZ4"/>
<evidence type="ECO:0000313" key="2">
    <source>
        <dbReference type="Proteomes" id="UP000568751"/>
    </source>
</evidence>
<comment type="caution">
    <text evidence="1">The sequence shown here is derived from an EMBL/GenBank/DDBJ whole genome shotgun (WGS) entry which is preliminary data.</text>
</comment>
<dbReference type="EMBL" id="JACCHT010000001">
    <property type="protein sequence ID" value="NYT26906.1"/>
    <property type="molecule type" value="Genomic_DNA"/>
</dbReference>
<evidence type="ECO:0000313" key="1">
    <source>
        <dbReference type="EMBL" id="NYT26906.1"/>
    </source>
</evidence>
<dbReference type="Proteomes" id="UP000568751">
    <property type="component" value="Unassembled WGS sequence"/>
</dbReference>
<name>A0A853EZZ4_9GAMM</name>
<accession>A0A853EZZ4</accession>
<protein>
    <submittedName>
        <fullName evidence="1">Uncharacterized protein</fullName>
    </submittedName>
</protein>
<gene>
    <name evidence="1" type="ORF">H0A76_02730</name>
</gene>
<organism evidence="1 2">
    <name type="scientific">Candidatus Thiodubiliella endoseptemdiera</name>
    <dbReference type="NCBI Taxonomy" id="2738886"/>
    <lineage>
        <taxon>Bacteria</taxon>
        <taxon>Pseudomonadati</taxon>
        <taxon>Pseudomonadota</taxon>
        <taxon>Gammaproteobacteria</taxon>
        <taxon>Candidatus Pseudothioglobaceae</taxon>
        <taxon>Candidatus Thiodubiliella</taxon>
    </lineage>
</organism>
<reference evidence="1 2" key="1">
    <citation type="submission" date="2020-05" db="EMBL/GenBank/DDBJ databases">
        <title>Horizontal transmission and recombination maintain forever young bacterial symbiont genomes.</title>
        <authorList>
            <person name="Russell S.L."/>
            <person name="Pepper-Tunick E."/>
            <person name="Svedberg J."/>
            <person name="Byrne A."/>
            <person name="Ruelas Castillo J."/>
            <person name="Vollmers C."/>
            <person name="Beinart R.A."/>
            <person name="Corbett-Detig R."/>
        </authorList>
    </citation>
    <scope>NUCLEOTIDE SEQUENCE [LARGE SCALE GENOMIC DNA]</scope>
    <source>
        <strain evidence="1">455</strain>
    </source>
</reference>